<comment type="caution">
    <text evidence="2">The sequence shown here is derived from an EMBL/GenBank/DDBJ whole genome shotgun (WGS) entry which is preliminary data.</text>
</comment>
<sequence>MTAEQAMGQGGEQETPASAHASAYRERALDADGAFDTLSEGLELHGIRLPSLGMDLATLADTQEPARSVLIQLGAVPPETARRLGKALLLAHSCVVGREWGAP</sequence>
<dbReference type="RefSeq" id="WP_274046767.1">
    <property type="nucleotide sequence ID" value="NZ_JANCPR020000080.1"/>
</dbReference>
<organism evidence="2 3">
    <name type="scientific">Streptomyces iconiensis</name>
    <dbReference type="NCBI Taxonomy" id="1384038"/>
    <lineage>
        <taxon>Bacteria</taxon>
        <taxon>Bacillati</taxon>
        <taxon>Actinomycetota</taxon>
        <taxon>Actinomycetes</taxon>
        <taxon>Kitasatosporales</taxon>
        <taxon>Streptomycetaceae</taxon>
        <taxon>Streptomyces</taxon>
    </lineage>
</organism>
<reference evidence="2 3" key="1">
    <citation type="submission" date="2023-05" db="EMBL/GenBank/DDBJ databases">
        <title>Streptantibioticus silvisoli sp. nov., acidotolerant actinomycetes 1 from pine litter.</title>
        <authorList>
            <person name="Swiecimska M."/>
            <person name="Golinska P."/>
            <person name="Sangal V."/>
            <person name="Wachnowicz B."/>
            <person name="Goodfellow M."/>
        </authorList>
    </citation>
    <scope>NUCLEOTIDE SEQUENCE [LARGE SCALE GENOMIC DNA]</scope>
    <source>
        <strain evidence="2 3">DSM 42109</strain>
    </source>
</reference>
<name>A0ABT7AAC7_9ACTN</name>
<evidence type="ECO:0000256" key="1">
    <source>
        <dbReference type="SAM" id="MobiDB-lite"/>
    </source>
</evidence>
<evidence type="ECO:0000313" key="2">
    <source>
        <dbReference type="EMBL" id="MDJ1138276.1"/>
    </source>
</evidence>
<dbReference type="EMBL" id="JANCPR020000080">
    <property type="protein sequence ID" value="MDJ1138276.1"/>
    <property type="molecule type" value="Genomic_DNA"/>
</dbReference>
<feature type="region of interest" description="Disordered" evidence="1">
    <location>
        <begin position="1"/>
        <end position="25"/>
    </location>
</feature>
<proteinExistence type="predicted"/>
<keyword evidence="3" id="KW-1185">Reference proteome</keyword>
<dbReference type="Proteomes" id="UP001214441">
    <property type="component" value="Unassembled WGS sequence"/>
</dbReference>
<gene>
    <name evidence="2" type="ORF">NMN56_041240</name>
</gene>
<accession>A0ABT7AAC7</accession>
<protein>
    <submittedName>
        <fullName evidence="2">Uncharacterized protein</fullName>
    </submittedName>
</protein>
<evidence type="ECO:0000313" key="3">
    <source>
        <dbReference type="Proteomes" id="UP001214441"/>
    </source>
</evidence>